<sequence>MENNILLQKLNELENKIDSLSLSTKEILTLDEAVNYLQISRSYLYKLTSSKEISHYKPSGKLIYFKKSDLDFWLLRNKESNFTEISNDLIQNLKDRRNGND</sequence>
<evidence type="ECO:0000313" key="2">
    <source>
        <dbReference type="EMBL" id="ANF49970.1"/>
    </source>
</evidence>
<reference evidence="2 3" key="1">
    <citation type="submission" date="2016-04" db="EMBL/GenBank/DDBJ databases">
        <title>Complete Genome Sequence of Chryseobacterium sp. IHBB 10212.</title>
        <authorList>
            <person name="Pal M."/>
            <person name="Swarnkar M.K."/>
            <person name="Kaushal K."/>
            <person name="Chhibber S."/>
            <person name="Singh A.K."/>
            <person name="Gulati A."/>
        </authorList>
    </citation>
    <scope>NUCLEOTIDE SEQUENCE [LARGE SCALE GENOMIC DNA]</scope>
    <source>
        <strain evidence="2 3">IHBB 10212</strain>
    </source>
</reference>
<proteinExistence type="predicted"/>
<keyword evidence="3" id="KW-1185">Reference proteome</keyword>
<dbReference type="STRING" id="1685010.A0O34_05255"/>
<dbReference type="InterPro" id="IPR010093">
    <property type="entry name" value="SinI_DNA-bd"/>
</dbReference>
<dbReference type="OrthoDB" id="597977at2"/>
<dbReference type="Proteomes" id="UP000077824">
    <property type="component" value="Chromosome"/>
</dbReference>
<name>A0A172XSW3_9FLAO</name>
<dbReference type="GO" id="GO:0003677">
    <property type="term" value="F:DNA binding"/>
    <property type="evidence" value="ECO:0007669"/>
    <property type="project" value="InterPro"/>
</dbReference>
<dbReference type="RefSeq" id="WP_066752148.1">
    <property type="nucleotide sequence ID" value="NZ_CP015199.1"/>
</dbReference>
<protein>
    <recommendedName>
        <fullName evidence="1">Helix-turn-helix domain-containing protein</fullName>
    </recommendedName>
</protein>
<accession>A0A172XSW3</accession>
<feature type="domain" description="Helix-turn-helix" evidence="1">
    <location>
        <begin position="28"/>
        <end position="77"/>
    </location>
</feature>
<dbReference type="Pfam" id="PF12728">
    <property type="entry name" value="HTH_17"/>
    <property type="match status" value="1"/>
</dbReference>
<gene>
    <name evidence="2" type="ORF">A0O34_05255</name>
</gene>
<evidence type="ECO:0000313" key="3">
    <source>
        <dbReference type="Proteomes" id="UP000077824"/>
    </source>
</evidence>
<dbReference type="AlphaFoldDB" id="A0A172XSW3"/>
<dbReference type="EMBL" id="CP015199">
    <property type="protein sequence ID" value="ANF49970.1"/>
    <property type="molecule type" value="Genomic_DNA"/>
</dbReference>
<dbReference type="InterPro" id="IPR041657">
    <property type="entry name" value="HTH_17"/>
</dbReference>
<dbReference type="KEGG" id="chh:A0O34_05255"/>
<organism evidence="2 3">
    <name type="scientific">Chryseobacterium glaciei</name>
    <dbReference type="NCBI Taxonomy" id="1685010"/>
    <lineage>
        <taxon>Bacteria</taxon>
        <taxon>Pseudomonadati</taxon>
        <taxon>Bacteroidota</taxon>
        <taxon>Flavobacteriia</taxon>
        <taxon>Flavobacteriales</taxon>
        <taxon>Weeksellaceae</taxon>
        <taxon>Chryseobacterium group</taxon>
        <taxon>Chryseobacterium</taxon>
    </lineage>
</organism>
<dbReference type="NCBIfam" id="TIGR01764">
    <property type="entry name" value="excise"/>
    <property type="match status" value="1"/>
</dbReference>
<evidence type="ECO:0000259" key="1">
    <source>
        <dbReference type="Pfam" id="PF12728"/>
    </source>
</evidence>